<dbReference type="EMBL" id="VTEG01000028">
    <property type="protein sequence ID" value="TYR95732.1"/>
    <property type="molecule type" value="Genomic_DNA"/>
</dbReference>
<organism evidence="1 2">
    <name type="scientific">Rossellomorea vietnamensis</name>
    <dbReference type="NCBI Taxonomy" id="218284"/>
    <lineage>
        <taxon>Bacteria</taxon>
        <taxon>Bacillati</taxon>
        <taxon>Bacillota</taxon>
        <taxon>Bacilli</taxon>
        <taxon>Bacillales</taxon>
        <taxon>Bacillaceae</taxon>
        <taxon>Rossellomorea</taxon>
    </lineage>
</organism>
<sequence length="192" mass="21135">MMKITDIQEVASIDEVGAGSAEGFASYNDVELPYSAAIEEFIKGKMEEGFVAFLGFFDFNYYGRDRYTIYATKNDFVTDSGGSVDMTDVVKYFIQVNDETDGSIYSATETVYESYNDLNMLSNGVFYAQQGYVAPGWEEMAPQGPAGESGVLYSDKSTGDVYIFDETTGELVDIGNNLEINGDNVSLVSEFK</sequence>
<accession>A0A5D4M2C9</accession>
<name>A0A5D4M2C9_9BACI</name>
<protein>
    <submittedName>
        <fullName evidence="1">Uncharacterized protein</fullName>
    </submittedName>
</protein>
<evidence type="ECO:0000313" key="2">
    <source>
        <dbReference type="Proteomes" id="UP000325182"/>
    </source>
</evidence>
<gene>
    <name evidence="1" type="ORF">FZC84_21305</name>
</gene>
<reference evidence="1 2" key="1">
    <citation type="submission" date="2019-08" db="EMBL/GenBank/DDBJ databases">
        <title>Bacillus genomes from the desert of Cuatro Cienegas, Coahuila.</title>
        <authorList>
            <person name="Olmedo-Alvarez G."/>
        </authorList>
    </citation>
    <scope>NUCLEOTIDE SEQUENCE [LARGE SCALE GENOMIC DNA]</scope>
    <source>
        <strain evidence="1 2">CH128b_4D</strain>
    </source>
</reference>
<proteinExistence type="predicted"/>
<dbReference type="AlphaFoldDB" id="A0A5D4M2C9"/>
<comment type="caution">
    <text evidence="1">The sequence shown here is derived from an EMBL/GenBank/DDBJ whole genome shotgun (WGS) entry which is preliminary data.</text>
</comment>
<evidence type="ECO:0000313" key="1">
    <source>
        <dbReference type="EMBL" id="TYR95732.1"/>
    </source>
</evidence>
<dbReference type="RefSeq" id="WP_187444516.1">
    <property type="nucleotide sequence ID" value="NZ_VTEG01000028.1"/>
</dbReference>
<dbReference type="Proteomes" id="UP000325182">
    <property type="component" value="Unassembled WGS sequence"/>
</dbReference>